<dbReference type="SUPFAM" id="SSF53335">
    <property type="entry name" value="S-adenosyl-L-methionine-dependent methyltransferases"/>
    <property type="match status" value="1"/>
</dbReference>
<dbReference type="Proteomes" id="UP001597337">
    <property type="component" value="Unassembled WGS sequence"/>
</dbReference>
<keyword evidence="3" id="KW-0808">Transferase</keyword>
<dbReference type="PANTHER" id="PTHR42912">
    <property type="entry name" value="METHYLTRANSFERASE"/>
    <property type="match status" value="1"/>
</dbReference>
<evidence type="ECO:0000256" key="2">
    <source>
        <dbReference type="SAM" id="MobiDB-lite"/>
    </source>
</evidence>
<proteinExistence type="predicted"/>
<dbReference type="EC" id="2.1.1.-" evidence="3"/>
<dbReference type="CDD" id="cd02440">
    <property type="entry name" value="AdoMet_MTases"/>
    <property type="match status" value="1"/>
</dbReference>
<sequence length="298" mass="33336">MRRTELNRRASPDRPHITSGLDRTDFHAVRPHAPPASAKQRAIAMTRTKTPSAELPPHPVLDEHYASREQRVPYIRQLFDQTAPSYDRINRWMSLGTGERYRLQALRRAGIRAGDRVLDIATGTGVLARHASELVGPEGTVIAIDPSLPMLQQAGKRGVEHRTCGIAESLPLDDASVDLISMGYALRHVCDLRVAFDEYLRVLKPGGRLLLLEMVPPDSPLGYRMTRFYLKHLVPSLAVLVTGRTDARRLMQYYWDTVDRCVSPRTIETALKASGFSAVKRSVLHAIMNEYTAVKPGL</sequence>
<accession>A0ABW4YB03</accession>
<feature type="compositionally biased region" description="Basic and acidic residues" evidence="2">
    <location>
        <begin position="1"/>
        <end position="28"/>
    </location>
</feature>
<evidence type="ECO:0000313" key="3">
    <source>
        <dbReference type="EMBL" id="MFD2113043.1"/>
    </source>
</evidence>
<dbReference type="InterPro" id="IPR050508">
    <property type="entry name" value="Methyltransf_Superfamily"/>
</dbReference>
<organism evidence="3 4">
    <name type="scientific">Thiorhodococcus fuscus</name>
    <dbReference type="NCBI Taxonomy" id="527200"/>
    <lineage>
        <taxon>Bacteria</taxon>
        <taxon>Pseudomonadati</taxon>
        <taxon>Pseudomonadota</taxon>
        <taxon>Gammaproteobacteria</taxon>
        <taxon>Chromatiales</taxon>
        <taxon>Chromatiaceae</taxon>
        <taxon>Thiorhodococcus</taxon>
    </lineage>
</organism>
<keyword evidence="3" id="KW-0489">Methyltransferase</keyword>
<reference evidence="4" key="1">
    <citation type="journal article" date="2019" name="Int. J. Syst. Evol. Microbiol.">
        <title>The Global Catalogue of Microorganisms (GCM) 10K type strain sequencing project: providing services to taxonomists for standard genome sequencing and annotation.</title>
        <authorList>
            <consortium name="The Broad Institute Genomics Platform"/>
            <consortium name="The Broad Institute Genome Sequencing Center for Infectious Disease"/>
            <person name="Wu L."/>
            <person name="Ma J."/>
        </authorList>
    </citation>
    <scope>NUCLEOTIDE SEQUENCE [LARGE SCALE GENOMIC DNA]</scope>
    <source>
        <strain evidence="4">KACC 12597</strain>
    </source>
</reference>
<dbReference type="InterPro" id="IPR029063">
    <property type="entry name" value="SAM-dependent_MTases_sf"/>
</dbReference>
<comment type="caution">
    <text evidence="3">The sequence shown here is derived from an EMBL/GenBank/DDBJ whole genome shotgun (WGS) entry which is preliminary data.</text>
</comment>
<gene>
    <name evidence="3" type="ORF">ACFSJC_14425</name>
</gene>
<dbReference type="GO" id="GO:0008168">
    <property type="term" value="F:methyltransferase activity"/>
    <property type="evidence" value="ECO:0007669"/>
    <property type="project" value="UniProtKB-KW"/>
</dbReference>
<dbReference type="PROSITE" id="PS51608">
    <property type="entry name" value="SAM_MT_UBIE"/>
    <property type="match status" value="1"/>
</dbReference>
<dbReference type="EMBL" id="JBHUHX010000040">
    <property type="protein sequence ID" value="MFD2113043.1"/>
    <property type="molecule type" value="Genomic_DNA"/>
</dbReference>
<dbReference type="PANTHER" id="PTHR42912:SF93">
    <property type="entry name" value="N6-ADENOSINE-METHYLTRANSFERASE TMT1A"/>
    <property type="match status" value="1"/>
</dbReference>
<keyword evidence="1" id="KW-0474">Menaquinone biosynthesis</keyword>
<dbReference type="InterPro" id="IPR004033">
    <property type="entry name" value="UbiE/COQ5_MeTrFase"/>
</dbReference>
<feature type="region of interest" description="Disordered" evidence="2">
    <location>
        <begin position="1"/>
        <end position="39"/>
    </location>
</feature>
<dbReference type="GO" id="GO:0032259">
    <property type="term" value="P:methylation"/>
    <property type="evidence" value="ECO:0007669"/>
    <property type="project" value="UniProtKB-KW"/>
</dbReference>
<dbReference type="RefSeq" id="WP_386027707.1">
    <property type="nucleotide sequence ID" value="NZ_JBHUHX010000040.1"/>
</dbReference>
<protein>
    <submittedName>
        <fullName evidence="3">Class I SAM-dependent methyltransferase</fullName>
        <ecNumber evidence="3">2.1.1.-</ecNumber>
    </submittedName>
</protein>
<name>A0ABW4YB03_9GAMM</name>
<dbReference type="Pfam" id="PF01209">
    <property type="entry name" value="Ubie_methyltran"/>
    <property type="match status" value="1"/>
</dbReference>
<evidence type="ECO:0000256" key="1">
    <source>
        <dbReference type="ARBA" id="ARBA00022428"/>
    </source>
</evidence>
<evidence type="ECO:0000313" key="4">
    <source>
        <dbReference type="Proteomes" id="UP001597337"/>
    </source>
</evidence>
<keyword evidence="4" id="KW-1185">Reference proteome</keyword>
<dbReference type="Gene3D" id="3.40.50.150">
    <property type="entry name" value="Vaccinia Virus protein VP39"/>
    <property type="match status" value="1"/>
</dbReference>